<evidence type="ECO:0000256" key="4">
    <source>
        <dbReference type="ARBA" id="ARBA00022692"/>
    </source>
</evidence>
<dbReference type="Proteomes" id="UP000008281">
    <property type="component" value="Unassembled WGS sequence"/>
</dbReference>
<keyword evidence="7" id="KW-0067">ATP-binding</keyword>
<keyword evidence="11" id="KW-0576">Peroxisome</keyword>
<organism evidence="15">
    <name type="scientific">Caenorhabditis remanei</name>
    <name type="common">Caenorhabditis vulgaris</name>
    <dbReference type="NCBI Taxonomy" id="31234"/>
    <lineage>
        <taxon>Eukaryota</taxon>
        <taxon>Metazoa</taxon>
        <taxon>Ecdysozoa</taxon>
        <taxon>Nematoda</taxon>
        <taxon>Chromadorea</taxon>
        <taxon>Rhabditida</taxon>
        <taxon>Rhabditina</taxon>
        <taxon>Rhabditomorpha</taxon>
        <taxon>Rhabditoidea</taxon>
        <taxon>Rhabditidae</taxon>
        <taxon>Peloderinae</taxon>
        <taxon>Caenorhabditis</taxon>
    </lineage>
</organism>
<dbReference type="InterPro" id="IPR011527">
    <property type="entry name" value="ABC1_TM_dom"/>
</dbReference>
<dbReference type="GO" id="GO:0042760">
    <property type="term" value="P:very long-chain fatty acid catabolic process"/>
    <property type="evidence" value="ECO:0007669"/>
    <property type="project" value="TreeGrafter"/>
</dbReference>
<keyword evidence="15" id="KW-1185">Reference proteome</keyword>
<dbReference type="GO" id="GO:0016887">
    <property type="term" value="F:ATP hydrolysis activity"/>
    <property type="evidence" value="ECO:0007669"/>
    <property type="project" value="InterPro"/>
</dbReference>
<evidence type="ECO:0000256" key="7">
    <source>
        <dbReference type="ARBA" id="ARBA00022840"/>
    </source>
</evidence>
<dbReference type="InterPro" id="IPR003439">
    <property type="entry name" value="ABC_transporter-like_ATP-bd"/>
</dbReference>
<evidence type="ECO:0000256" key="5">
    <source>
        <dbReference type="ARBA" id="ARBA00022741"/>
    </source>
</evidence>
<dbReference type="Pfam" id="PF00005">
    <property type="entry name" value="ABC_tran"/>
    <property type="match status" value="1"/>
</dbReference>
<keyword evidence="3" id="KW-0813">Transport</keyword>
<dbReference type="STRING" id="31234.E3MK80"/>
<evidence type="ECO:0000256" key="10">
    <source>
        <dbReference type="ARBA" id="ARBA00023136"/>
    </source>
</evidence>
<dbReference type="SMART" id="SM00382">
    <property type="entry name" value="AAA"/>
    <property type="match status" value="1"/>
</dbReference>
<feature type="transmembrane region" description="Helical" evidence="12">
    <location>
        <begin position="136"/>
        <end position="156"/>
    </location>
</feature>
<evidence type="ECO:0000256" key="3">
    <source>
        <dbReference type="ARBA" id="ARBA00022448"/>
    </source>
</evidence>
<sequence length="763" mass="87026">MSVQSKLLETAIDPEKRRRALLIVAGGVAAVVAAQWIALRKSQKSHYKLEKEDSVASDGTPKKNKKRAFDPHFLRQLKELLKIMVPGIFSKEAGIIGMHSIILMCRTFLTIYVAQLEGSMVQSIVEKDVLQFVLHLIKWILVALPATFVNSMIRFFESYLGLAFRTRLTKHAYKQYFSVRVDFKCIYIRNHFQDQTYYAVSNLDTRLQNADQCLTEDITMFSQSVAHLYSHLTKPVLDIALITFTLLRLAVQRGTGRSTFLPSCMAILAVSMTAKILKAVSPRFGHMVAEEARRKGHLRYLHSRIITNSEEIAFYGGHQVSELVSLLQFILMIQAEYKQLDGAYNSLYQQMMMIFKKRIPYIMIEQFLMKYVWSGTGMVMIALPILAAEYADDEKATKLEDLPDHGVSERTRGYATAKTLLFNSADAVERLMTSYKEVTELAGYTGRVHEMFKVFDDAKKGIYQRQLVSGGQVEGQRGERFDTSRIEGIVTDSETDEIVLKSVPIVTPNGDVVVKNMTLTITPGMHVLITGPNGCGKSSLFRILGGLWPVYRGHLEKPSSDRMYYIPQRPYMTLGTLRDQVIYPDTTVQMRRRGITDQDLMIMLRIVHLEHIVEREGGWDAQNDWMDVLSGGEKQRMGMARVFYHRPKYALLDECTSAVSIDVEGSIYQAIKDNGITLLTVTHRPSLWKFHTHLLQYDGEGGYKVSSLNEKTIVERLSYSEEKQQLERQLAEVPRWKERLQEVCQLLGDEDHLNMTLDTDDSE</sequence>
<dbReference type="InterPro" id="IPR017871">
    <property type="entry name" value="ABC_transporter-like_CS"/>
</dbReference>
<keyword evidence="4 12" id="KW-0812">Transmembrane</keyword>
<evidence type="ECO:0000256" key="11">
    <source>
        <dbReference type="ARBA" id="ARBA00023140"/>
    </source>
</evidence>
<feature type="transmembrane region" description="Helical" evidence="12">
    <location>
        <begin position="20"/>
        <end position="39"/>
    </location>
</feature>
<keyword evidence="8" id="KW-1278">Translocase</keyword>
<dbReference type="InterPro" id="IPR050835">
    <property type="entry name" value="ABC_transporter_sub-D"/>
</dbReference>
<dbReference type="Pfam" id="PF06472">
    <property type="entry name" value="ABC_membrane_2"/>
    <property type="match status" value="1"/>
</dbReference>
<dbReference type="EMBL" id="DS268451">
    <property type="protein sequence ID" value="EFP03838.1"/>
    <property type="molecule type" value="Genomic_DNA"/>
</dbReference>
<protein>
    <submittedName>
        <fullName evidence="14">CRE-PMP-4 protein</fullName>
    </submittedName>
</protein>
<evidence type="ECO:0000256" key="1">
    <source>
        <dbReference type="ARBA" id="ARBA00004585"/>
    </source>
</evidence>
<dbReference type="PROSITE" id="PS00211">
    <property type="entry name" value="ABC_TRANSPORTER_1"/>
    <property type="match status" value="1"/>
</dbReference>
<dbReference type="GO" id="GO:0015910">
    <property type="term" value="P:long-chain fatty acid import into peroxisome"/>
    <property type="evidence" value="ECO:0007669"/>
    <property type="project" value="TreeGrafter"/>
</dbReference>
<name>E3MK80_CAERE</name>
<dbReference type="GO" id="GO:0005524">
    <property type="term" value="F:ATP binding"/>
    <property type="evidence" value="ECO:0007669"/>
    <property type="project" value="UniProtKB-KW"/>
</dbReference>
<feature type="transmembrane region" description="Helical" evidence="12">
    <location>
        <begin position="93"/>
        <end position="116"/>
    </location>
</feature>
<evidence type="ECO:0000256" key="8">
    <source>
        <dbReference type="ARBA" id="ARBA00022967"/>
    </source>
</evidence>
<evidence type="ECO:0000259" key="13">
    <source>
        <dbReference type="PROSITE" id="PS50893"/>
    </source>
</evidence>
<evidence type="ECO:0000256" key="6">
    <source>
        <dbReference type="ARBA" id="ARBA00022801"/>
    </source>
</evidence>
<dbReference type="FunCoup" id="E3MK80">
    <property type="interactions" value="1792"/>
</dbReference>
<dbReference type="GO" id="GO:0005324">
    <property type="term" value="F:long-chain fatty acid transmembrane transporter activity"/>
    <property type="evidence" value="ECO:0007669"/>
    <property type="project" value="TreeGrafter"/>
</dbReference>
<feature type="domain" description="ABC transporter" evidence="13">
    <location>
        <begin position="498"/>
        <end position="725"/>
    </location>
</feature>
<dbReference type="CDD" id="cd03223">
    <property type="entry name" value="ABCD_peroxisomal_ALDP"/>
    <property type="match status" value="1"/>
</dbReference>
<reference evidence="14" key="1">
    <citation type="submission" date="2007-07" db="EMBL/GenBank/DDBJ databases">
        <title>PCAP assembly of the Caenorhabditis remanei genome.</title>
        <authorList>
            <consortium name="The Caenorhabditis remanei Sequencing Consortium"/>
            <person name="Wilson R.K."/>
        </authorList>
    </citation>
    <scope>NUCLEOTIDE SEQUENCE [LARGE SCALE GENOMIC DNA]</scope>
    <source>
        <strain evidence="14">PB4641</strain>
    </source>
</reference>
<dbReference type="HOGENOM" id="CLU_007587_1_1_1"/>
<dbReference type="InterPro" id="IPR027417">
    <property type="entry name" value="P-loop_NTPase"/>
</dbReference>
<dbReference type="FunFam" id="3.40.50.300:FF:000800">
    <property type="entry name" value="ATP-binding cassette sub-family D member 1"/>
    <property type="match status" value="1"/>
</dbReference>
<dbReference type="PROSITE" id="PS50893">
    <property type="entry name" value="ABC_TRANSPORTER_2"/>
    <property type="match status" value="1"/>
</dbReference>
<dbReference type="InterPro" id="IPR003593">
    <property type="entry name" value="AAA+_ATPase"/>
</dbReference>
<dbReference type="GO" id="GO:0140359">
    <property type="term" value="F:ABC-type transporter activity"/>
    <property type="evidence" value="ECO:0007669"/>
    <property type="project" value="InterPro"/>
</dbReference>
<keyword evidence="9 12" id="KW-1133">Transmembrane helix</keyword>
<dbReference type="OrthoDB" id="422637at2759"/>
<gene>
    <name evidence="14" type="primary">Cre-pmp-4</name>
    <name evidence="14" type="ORF">CRE_28729</name>
</gene>
<dbReference type="GO" id="GO:0005778">
    <property type="term" value="C:peroxisomal membrane"/>
    <property type="evidence" value="ECO:0007669"/>
    <property type="project" value="UniProtKB-SubCell"/>
</dbReference>
<keyword evidence="6" id="KW-0378">Hydrolase</keyword>
<comment type="similarity">
    <text evidence="2">Belongs to the ABC transporter superfamily. ABCD family. Peroxisomal fatty acyl CoA transporter (TC 3.A.1.203) subfamily.</text>
</comment>
<evidence type="ECO:0000313" key="14">
    <source>
        <dbReference type="EMBL" id="EFP03838.1"/>
    </source>
</evidence>
<evidence type="ECO:0000256" key="9">
    <source>
        <dbReference type="ARBA" id="ARBA00022989"/>
    </source>
</evidence>
<accession>E3MK80</accession>
<proteinExistence type="inferred from homology"/>
<dbReference type="PANTHER" id="PTHR11384">
    <property type="entry name" value="ATP-BINDING CASSETTE, SUB-FAMILY D MEMBER"/>
    <property type="match status" value="1"/>
</dbReference>
<dbReference type="SUPFAM" id="SSF52540">
    <property type="entry name" value="P-loop containing nucleoside triphosphate hydrolases"/>
    <property type="match status" value="1"/>
</dbReference>
<dbReference type="PANTHER" id="PTHR11384:SF67">
    <property type="entry name" value="ATP-BINDING CASSETTE SUB-FAMILY D MEMBER 1"/>
    <property type="match status" value="1"/>
</dbReference>
<dbReference type="GO" id="GO:0007031">
    <property type="term" value="P:peroxisome organization"/>
    <property type="evidence" value="ECO:0007669"/>
    <property type="project" value="TreeGrafter"/>
</dbReference>
<dbReference type="eggNOG" id="KOG0064">
    <property type="taxonomic scope" value="Eukaryota"/>
</dbReference>
<keyword evidence="10 12" id="KW-0472">Membrane</keyword>
<dbReference type="GO" id="GO:0006635">
    <property type="term" value="P:fatty acid beta-oxidation"/>
    <property type="evidence" value="ECO:0007669"/>
    <property type="project" value="TreeGrafter"/>
</dbReference>
<dbReference type="InParanoid" id="E3MK80"/>
<dbReference type="Gene3D" id="3.40.50.300">
    <property type="entry name" value="P-loop containing nucleotide triphosphate hydrolases"/>
    <property type="match status" value="1"/>
</dbReference>
<dbReference type="AlphaFoldDB" id="E3MK80"/>
<dbReference type="OMA" id="DIQAGHF"/>
<evidence type="ECO:0000256" key="12">
    <source>
        <dbReference type="SAM" id="Phobius"/>
    </source>
</evidence>
<comment type="subcellular location">
    <subcellularLocation>
        <location evidence="1">Peroxisome membrane</location>
        <topology evidence="1">Multi-pass membrane protein</topology>
    </subcellularLocation>
</comment>
<keyword evidence="5" id="KW-0547">Nucleotide-binding</keyword>
<evidence type="ECO:0000313" key="15">
    <source>
        <dbReference type="Proteomes" id="UP000008281"/>
    </source>
</evidence>
<evidence type="ECO:0000256" key="2">
    <source>
        <dbReference type="ARBA" id="ARBA00008575"/>
    </source>
</evidence>